<feature type="region of interest" description="Disordered" evidence="7">
    <location>
        <begin position="785"/>
        <end position="805"/>
    </location>
</feature>
<dbReference type="GO" id="GO:0005634">
    <property type="term" value="C:nucleus"/>
    <property type="evidence" value="ECO:0007669"/>
    <property type="project" value="TreeGrafter"/>
</dbReference>
<dbReference type="PANTHER" id="PTHR11085:SF6">
    <property type="entry name" value="NAD-DEPENDENT PROTEIN DEACETYLASE SIRTUIN-2"/>
    <property type="match status" value="1"/>
</dbReference>
<dbReference type="GO" id="GO:0046872">
    <property type="term" value="F:metal ion binding"/>
    <property type="evidence" value="ECO:0007669"/>
    <property type="project" value="UniProtKB-KW"/>
</dbReference>
<dbReference type="Gene3D" id="3.40.630.30">
    <property type="match status" value="1"/>
</dbReference>
<dbReference type="Pfam" id="PF13302">
    <property type="entry name" value="Acetyltransf_3"/>
    <property type="match status" value="1"/>
</dbReference>
<dbReference type="InterPro" id="IPR026590">
    <property type="entry name" value="Ssirtuin_cat_dom"/>
</dbReference>
<accession>A0A7J6M0H2</accession>
<feature type="binding site" evidence="6">
    <location>
        <position position="563"/>
    </location>
    <ligand>
        <name>Zn(2+)</name>
        <dbReference type="ChEBI" id="CHEBI:29105"/>
    </ligand>
</feature>
<keyword evidence="2" id="KW-0808">Transferase</keyword>
<comment type="caution">
    <text evidence="9">The sequence shown here is derived from an EMBL/GenBank/DDBJ whole genome shotgun (WGS) entry which is preliminary data.</text>
</comment>
<dbReference type="PANTHER" id="PTHR11085">
    <property type="entry name" value="NAD-DEPENDENT PROTEIN DEACYLASE SIRTUIN-5, MITOCHONDRIAL-RELATED"/>
    <property type="match status" value="1"/>
</dbReference>
<name>A0A7J6M0H2_PEROL</name>
<reference evidence="9 10" key="1">
    <citation type="submission" date="2020-04" db="EMBL/GenBank/DDBJ databases">
        <title>Perkinsus olseni comparative genomics.</title>
        <authorList>
            <person name="Bogema D.R."/>
        </authorList>
    </citation>
    <scope>NUCLEOTIDE SEQUENCE [LARGE SCALE GENOMIC DNA]</scope>
    <source>
        <strain evidence="9">ATCC PRA-31</strain>
    </source>
</reference>
<dbReference type="SUPFAM" id="SSF55729">
    <property type="entry name" value="Acyl-CoA N-acyltransferases (Nat)"/>
    <property type="match status" value="1"/>
</dbReference>
<dbReference type="InterPro" id="IPR029035">
    <property type="entry name" value="DHS-like_NAD/FAD-binding_dom"/>
</dbReference>
<feature type="binding site" evidence="6">
    <location>
        <position position="527"/>
    </location>
    <ligand>
        <name>Zn(2+)</name>
        <dbReference type="ChEBI" id="CHEBI:29105"/>
    </ligand>
</feature>
<feature type="binding site" evidence="6">
    <location>
        <position position="566"/>
    </location>
    <ligand>
        <name>Zn(2+)</name>
        <dbReference type="ChEBI" id="CHEBI:29105"/>
    </ligand>
</feature>
<evidence type="ECO:0000313" key="10">
    <source>
        <dbReference type="Proteomes" id="UP000572268"/>
    </source>
</evidence>
<dbReference type="Pfam" id="PF02146">
    <property type="entry name" value="SIR2"/>
    <property type="match status" value="1"/>
</dbReference>
<dbReference type="SUPFAM" id="SSF52467">
    <property type="entry name" value="DHS-like NAD/FAD-binding domain"/>
    <property type="match status" value="1"/>
</dbReference>
<feature type="domain" description="Deacetylase sirtuin-type" evidence="8">
    <location>
        <begin position="392"/>
        <end position="703"/>
    </location>
</feature>
<gene>
    <name evidence="9" type="primary">SIRT2</name>
    <name evidence="9" type="ORF">FOL46_003914</name>
</gene>
<evidence type="ECO:0000256" key="5">
    <source>
        <dbReference type="ARBA" id="ARBA00023027"/>
    </source>
</evidence>
<evidence type="ECO:0000313" key="9">
    <source>
        <dbReference type="EMBL" id="KAF4665029.1"/>
    </source>
</evidence>
<dbReference type="Gene3D" id="3.40.50.1220">
    <property type="entry name" value="TPP-binding domain"/>
    <property type="match status" value="1"/>
</dbReference>
<evidence type="ECO:0000256" key="4">
    <source>
        <dbReference type="ARBA" id="ARBA00022833"/>
    </source>
</evidence>
<dbReference type="Gene3D" id="3.30.1600.10">
    <property type="entry name" value="SIR2/SIRT2 'Small Domain"/>
    <property type="match status" value="1"/>
</dbReference>
<evidence type="ECO:0000256" key="7">
    <source>
        <dbReference type="SAM" id="MobiDB-lite"/>
    </source>
</evidence>
<organism evidence="9 10">
    <name type="scientific">Perkinsus olseni</name>
    <name type="common">Perkinsus atlanticus</name>
    <dbReference type="NCBI Taxonomy" id="32597"/>
    <lineage>
        <taxon>Eukaryota</taxon>
        <taxon>Sar</taxon>
        <taxon>Alveolata</taxon>
        <taxon>Perkinsozoa</taxon>
        <taxon>Perkinsea</taxon>
        <taxon>Perkinsida</taxon>
        <taxon>Perkinsidae</taxon>
        <taxon>Perkinsus</taxon>
    </lineage>
</organism>
<evidence type="ECO:0000256" key="3">
    <source>
        <dbReference type="ARBA" id="ARBA00022723"/>
    </source>
</evidence>
<feature type="binding site" evidence="6">
    <location>
        <position position="530"/>
    </location>
    <ligand>
        <name>Zn(2+)</name>
        <dbReference type="ChEBI" id="CHEBI:29105"/>
    </ligand>
</feature>
<evidence type="ECO:0000256" key="1">
    <source>
        <dbReference type="ARBA" id="ARBA00001947"/>
    </source>
</evidence>
<evidence type="ECO:0000256" key="6">
    <source>
        <dbReference type="PROSITE-ProRule" id="PRU00236"/>
    </source>
</evidence>
<protein>
    <submittedName>
        <fullName evidence="9">NAD-dependent protein deacetylase sirtuin-2</fullName>
    </submittedName>
</protein>
<sequence length="1456" mass="162207">MDCLMRDGTDDTAANATMRQTQRVLQNGGVYVSVSGVPPERRMPIFSKMAKGARLDNPVYRECLLSRPKLAVAMEGQLFMSKKVYLYACSKPYDSNASWATLEIWSEALSACREPLRAVTNSHRSWSLGASAIAELARVEIENASTDHGLQGEVHVVVVGAAANGFSRQLGEVLTCKTRWTCVDPFGIPVSEGRSRSRYKRSGISWITADIVDSEDFLSALNFSARDQRKSLPLILDFGVLDALANLSGSAAIGLVERYVNGVLTAVRPRGGGDANQGGQWLLVSRQSPSMIACVVTPLGGVLQSAFSIPSVDGIHREAFFAYYIGTSPEESRQRGPSLIRTLTIDEDSRALEYGIDVKEFVPPQLPHTARRMAEPDSIPRSLRRGSALLGLRPGPRSLAELLKSGSCRRIIVMSGAGISVSSGIPDFRSPTSGLYARLAHFSLPKPEAMFALSYFKENPAPFTTLVPDLFPGQYLPTRTHYFVKLLEKKRMLLRLYTQNIDGLEYGCGIDPERAAFWHGSFSDCHCVDCSRQHDIRWYRARVLEANKDSLATGRRSVSPPRCLKCGGLVKPDVTFFGEKIRTQYQDMVCDDFPRCDLLIVVGTSLRVMPFAALIGSVPSSTPRLLINKEPTGLLGDPHNPSGFGNRGFRFHLDDNYRDVAMLGDCDSSITRLCRMCDWMEDLLEVERECLREHQGEPNLLWEKVAASQRKADDILPAELATEDLAPGPGSSSTVRVLSDSAPQIDDTAAMLLRPPGQSPVPGDLEPITFPTEGRGVALEISTQPPALQSNDDDPVNDTSADDRSTLARPYESLISSFRHSLRLLTEACSVLEIRNALSSLAEATMKEAQVELLCEDKARLRVHQERRANLDAYLVRRSPSDIPESAKQAAVEYVWLVEEGTGTLHLPTADTVKEVTLVILTDIGIHSRPPSLLLIAGTVDGVLFVGDSAVPPPLLPPESCLRCPVEDISARVAAEPSFRAWRVPLGASGFYCEPLIMDDWEVLKKTLRANRERLKDSGIRPSDITLYLHKREVQGCIERWRQSLVEGFAYYSGIWHNGKEGERSLAGMIWFEKFTRVCPETSVPFCFLDVSYWVADCAEGQGLVSTAVMVMTSFVKEELCAGDNVTEVLLYCRDDNLRSQAVARRLGFIPTTNANADNCFTLQLDDMWQYRAFQAIRAYGVRRRAEKERREYDTAVINREKCRAKKLRKLRENFPMQDRDNCDAAATYLEGLRRSSSQEVKWRIAEGCYKLEESEHSYDEEARGREAVLRGREILCEFLTQKIIPDSMEIDRLLELDGGRSAIASLRERLLETQRNQWQAMQPGRVPTLSHFSQYRGEVLVGSSQASGPPESRIRRYHESMGSLAPLESLDDVWQAIQGTWVNSLNHRVFVKGSSLHINGLISSDELKETSVNGNQCIGWMKWYVDPSQSDASRMTWLAKDYFSTISSTVVWRRV</sequence>
<feature type="active site" description="Proton acceptor" evidence="6">
    <location>
        <position position="519"/>
    </location>
</feature>
<evidence type="ECO:0000259" key="8">
    <source>
        <dbReference type="PROSITE" id="PS50305"/>
    </source>
</evidence>
<keyword evidence="3 6" id="KW-0479">Metal-binding</keyword>
<dbReference type="Proteomes" id="UP000572268">
    <property type="component" value="Unassembled WGS sequence"/>
</dbReference>
<dbReference type="InterPro" id="IPR000182">
    <property type="entry name" value="GNAT_dom"/>
</dbReference>
<dbReference type="GO" id="GO:0070403">
    <property type="term" value="F:NAD+ binding"/>
    <property type="evidence" value="ECO:0007669"/>
    <property type="project" value="InterPro"/>
</dbReference>
<dbReference type="GO" id="GO:0017136">
    <property type="term" value="F:histone deacetylase activity, NAD-dependent"/>
    <property type="evidence" value="ECO:0007669"/>
    <property type="project" value="TreeGrafter"/>
</dbReference>
<dbReference type="InterPro" id="IPR003000">
    <property type="entry name" value="Sirtuin"/>
</dbReference>
<dbReference type="InterPro" id="IPR050134">
    <property type="entry name" value="NAD-dep_sirtuin_deacylases"/>
</dbReference>
<evidence type="ECO:0000256" key="2">
    <source>
        <dbReference type="ARBA" id="ARBA00022679"/>
    </source>
</evidence>
<dbReference type="EMBL" id="JABANN010000244">
    <property type="protein sequence ID" value="KAF4665029.1"/>
    <property type="molecule type" value="Genomic_DNA"/>
</dbReference>
<dbReference type="InterPro" id="IPR026591">
    <property type="entry name" value="Sirtuin_cat_small_dom_sf"/>
</dbReference>
<dbReference type="InterPro" id="IPR016181">
    <property type="entry name" value="Acyl_CoA_acyltransferase"/>
</dbReference>
<proteinExistence type="predicted"/>
<comment type="cofactor">
    <cofactor evidence="1">
        <name>Zn(2+)</name>
        <dbReference type="ChEBI" id="CHEBI:29105"/>
    </cofactor>
</comment>
<dbReference type="PROSITE" id="PS50305">
    <property type="entry name" value="SIRTUIN"/>
    <property type="match status" value="1"/>
</dbReference>
<keyword evidence="5" id="KW-0520">NAD</keyword>
<keyword evidence="4 6" id="KW-0862">Zinc</keyword>